<feature type="domain" description="Lipoxygenase" evidence="4">
    <location>
        <begin position="1"/>
        <end position="326"/>
    </location>
</feature>
<feature type="non-terminal residue" evidence="5">
    <location>
        <position position="1"/>
    </location>
</feature>
<proteinExistence type="predicted"/>
<dbReference type="PROSITE" id="PS51393">
    <property type="entry name" value="LIPOXYGENASE_3"/>
    <property type="match status" value="1"/>
</dbReference>
<dbReference type="PANTHER" id="PTHR11771">
    <property type="entry name" value="LIPOXYGENASE"/>
    <property type="match status" value="1"/>
</dbReference>
<evidence type="ECO:0000256" key="1">
    <source>
        <dbReference type="ARBA" id="ARBA00022723"/>
    </source>
</evidence>
<dbReference type="EMBL" id="CAJNIZ010043898">
    <property type="protein sequence ID" value="CAE7672155.1"/>
    <property type="molecule type" value="Genomic_DNA"/>
</dbReference>
<protein>
    <submittedName>
        <fullName evidence="5">Alox12e protein</fullName>
    </submittedName>
</protein>
<feature type="non-terminal residue" evidence="5">
    <location>
        <position position="326"/>
    </location>
</feature>
<dbReference type="Pfam" id="PF00305">
    <property type="entry name" value="Lipoxygenase"/>
    <property type="match status" value="1"/>
</dbReference>
<evidence type="ECO:0000313" key="5">
    <source>
        <dbReference type="EMBL" id="CAE7672155.1"/>
    </source>
</evidence>
<dbReference type="GO" id="GO:0046872">
    <property type="term" value="F:metal ion binding"/>
    <property type="evidence" value="ECO:0007669"/>
    <property type="project" value="UniProtKB-KW"/>
</dbReference>
<dbReference type="Gene3D" id="1.20.245.10">
    <property type="entry name" value="Lipoxygenase-1, Domain 5"/>
    <property type="match status" value="1"/>
</dbReference>
<dbReference type="GO" id="GO:0034440">
    <property type="term" value="P:lipid oxidation"/>
    <property type="evidence" value="ECO:0007669"/>
    <property type="project" value="InterPro"/>
</dbReference>
<accession>A0A812W5V9</accession>
<dbReference type="Proteomes" id="UP000649617">
    <property type="component" value="Unassembled WGS sequence"/>
</dbReference>
<evidence type="ECO:0000259" key="4">
    <source>
        <dbReference type="PROSITE" id="PS51393"/>
    </source>
</evidence>
<comment type="caution">
    <text evidence="5">The sequence shown here is derived from an EMBL/GenBank/DDBJ whole genome shotgun (WGS) entry which is preliminary data.</text>
</comment>
<dbReference type="SUPFAM" id="SSF48484">
    <property type="entry name" value="Lipoxigenase"/>
    <property type="match status" value="1"/>
</dbReference>
<dbReference type="GO" id="GO:0016702">
    <property type="term" value="F:oxidoreductase activity, acting on single donors with incorporation of molecular oxygen, incorporation of two atoms of oxygen"/>
    <property type="evidence" value="ECO:0007669"/>
    <property type="project" value="InterPro"/>
</dbReference>
<sequence length="326" mass="36814">VTKPGDVEWERAKFRFRSSLFVLVTLVDHLYHIHLQTANLFVTSLRETLPPFHPIRRFLTPFTYQTISINDNAKFNLVAPRSMGPRCFAFTEKGLELAFAAAPHIIVPGASDVFNLRAYIHKLKASGVDTEYWRQALQLYEIMERFVEGYLQCYYATKSDLVADPDVQRFAEQFFRCAEVADAASLSRLDAPKLHGASKNATASDAWDFYVQWITGVMWLVTAGHEQMGAVEVYAQDASWAAFKWSHGKIRGSKQTATLQALLMSFTATPMPKLLGEDWSHLFPPAKASSNGTTPKECFKKFQAELESMAVKCDDYNAKASTRMFP</sequence>
<reference evidence="5" key="1">
    <citation type="submission" date="2021-02" db="EMBL/GenBank/DDBJ databases">
        <authorList>
            <person name="Dougan E. K."/>
            <person name="Rhodes N."/>
            <person name="Thang M."/>
            <person name="Chan C."/>
        </authorList>
    </citation>
    <scope>NUCLEOTIDE SEQUENCE</scope>
</reference>
<dbReference type="InterPro" id="IPR000907">
    <property type="entry name" value="LipOase"/>
</dbReference>
<gene>
    <name evidence="5" type="primary">Alox12e</name>
    <name evidence="5" type="ORF">SPIL2461_LOCUS18558</name>
</gene>
<dbReference type="InterPro" id="IPR013819">
    <property type="entry name" value="LipOase_C"/>
</dbReference>
<evidence type="ECO:0000256" key="3">
    <source>
        <dbReference type="ARBA" id="ARBA00023002"/>
    </source>
</evidence>
<organism evidence="5 6">
    <name type="scientific">Symbiodinium pilosum</name>
    <name type="common">Dinoflagellate</name>
    <dbReference type="NCBI Taxonomy" id="2952"/>
    <lineage>
        <taxon>Eukaryota</taxon>
        <taxon>Sar</taxon>
        <taxon>Alveolata</taxon>
        <taxon>Dinophyceae</taxon>
        <taxon>Suessiales</taxon>
        <taxon>Symbiodiniaceae</taxon>
        <taxon>Symbiodinium</taxon>
    </lineage>
</organism>
<keyword evidence="3" id="KW-0560">Oxidoreductase</keyword>
<dbReference type="AlphaFoldDB" id="A0A812W5V9"/>
<keyword evidence="2" id="KW-0223">Dioxygenase</keyword>
<evidence type="ECO:0000256" key="2">
    <source>
        <dbReference type="ARBA" id="ARBA00022964"/>
    </source>
</evidence>
<keyword evidence="1" id="KW-0479">Metal-binding</keyword>
<name>A0A812W5V9_SYMPI</name>
<dbReference type="OrthoDB" id="75140at2759"/>
<keyword evidence="6" id="KW-1185">Reference proteome</keyword>
<evidence type="ECO:0000313" key="6">
    <source>
        <dbReference type="Proteomes" id="UP000649617"/>
    </source>
</evidence>
<dbReference type="InterPro" id="IPR036226">
    <property type="entry name" value="LipOase_C_sf"/>
</dbReference>